<keyword evidence="2" id="KW-1185">Reference proteome</keyword>
<protein>
    <submittedName>
        <fullName evidence="1">Uncharacterized protein</fullName>
    </submittedName>
</protein>
<organism evidence="1 2">
    <name type="scientific">Entomophthora muscae</name>
    <dbReference type="NCBI Taxonomy" id="34485"/>
    <lineage>
        <taxon>Eukaryota</taxon>
        <taxon>Fungi</taxon>
        <taxon>Fungi incertae sedis</taxon>
        <taxon>Zoopagomycota</taxon>
        <taxon>Entomophthoromycotina</taxon>
        <taxon>Entomophthoromycetes</taxon>
        <taxon>Entomophthorales</taxon>
        <taxon>Entomophthoraceae</taxon>
        <taxon>Entomophthora</taxon>
    </lineage>
</organism>
<accession>A0ACC2TGQ3</accession>
<sequence length="143" mass="16018">MADLKNTIVNILSCRNQQLNSNQAEMMVEFLINTHTPSVGDLMTNLDHLVKNSSDIEFQFMAHTLSAAAAFRIALERNSCLPTIAIDSYAHAIDLVPLINPESMCQHMDLVFLQLELIKTLAQKVLTNKLISISTQHLNRKSL</sequence>
<evidence type="ECO:0000313" key="2">
    <source>
        <dbReference type="Proteomes" id="UP001165960"/>
    </source>
</evidence>
<dbReference type="Proteomes" id="UP001165960">
    <property type="component" value="Unassembled WGS sequence"/>
</dbReference>
<evidence type="ECO:0000313" key="1">
    <source>
        <dbReference type="EMBL" id="KAJ9073457.1"/>
    </source>
</evidence>
<proteinExistence type="predicted"/>
<comment type="caution">
    <text evidence="1">The sequence shown here is derived from an EMBL/GenBank/DDBJ whole genome shotgun (WGS) entry which is preliminary data.</text>
</comment>
<dbReference type="EMBL" id="QTSX02002906">
    <property type="protein sequence ID" value="KAJ9073457.1"/>
    <property type="molecule type" value="Genomic_DNA"/>
</dbReference>
<gene>
    <name evidence="1" type="ORF">DSO57_1016328</name>
</gene>
<reference evidence="1" key="1">
    <citation type="submission" date="2022-04" db="EMBL/GenBank/DDBJ databases">
        <title>Genome of the entomopathogenic fungus Entomophthora muscae.</title>
        <authorList>
            <person name="Elya C."/>
            <person name="Lovett B.R."/>
            <person name="Lee E."/>
            <person name="Macias A.M."/>
            <person name="Hajek A.E."/>
            <person name="De Bivort B.L."/>
            <person name="Kasson M.T."/>
            <person name="De Fine Licht H.H."/>
            <person name="Stajich J.E."/>
        </authorList>
    </citation>
    <scope>NUCLEOTIDE SEQUENCE</scope>
    <source>
        <strain evidence="1">Berkeley</strain>
    </source>
</reference>
<name>A0ACC2TGQ3_9FUNG</name>